<reference evidence="2 3" key="1">
    <citation type="submission" date="2015-07" db="EMBL/GenBank/DDBJ databases">
        <title>Draft genome of Enhydrobacter aerosaccus.</title>
        <authorList>
            <person name="Wang X."/>
        </authorList>
    </citation>
    <scope>NUCLEOTIDE SEQUENCE [LARGE SCALE GENOMIC DNA]</scope>
    <source>
        <strain evidence="2 3">CGMCC9176</strain>
    </source>
</reference>
<dbReference type="EMBL" id="LGSW01000002">
    <property type="protein sequence ID" value="KND22430.1"/>
    <property type="molecule type" value="Genomic_DNA"/>
</dbReference>
<feature type="domain" description="Lcl C-terminal" evidence="1">
    <location>
        <begin position="44"/>
        <end position="153"/>
    </location>
</feature>
<sequence>MNINEMNLCYKKLDKNGQPLDFNSNEWYSVQEKNSNITQHITFANCVSDTKLTKEEALEYINTLNKQNYAGFNDWKLPIEDDFYSFLKSMGEFSVEKYKVIFQQSDVEMQFWTATSIDTILNNETHVKILSIENDKYSYIMPETSGKFFVRACRKTNL</sequence>
<evidence type="ECO:0000313" key="3">
    <source>
        <dbReference type="Proteomes" id="UP000053900"/>
    </source>
</evidence>
<accession>A0ABR5IMY7</accession>
<proteinExistence type="predicted"/>
<evidence type="ECO:0000313" key="2">
    <source>
        <dbReference type="EMBL" id="KND22430.1"/>
    </source>
</evidence>
<evidence type="ECO:0000259" key="1">
    <source>
        <dbReference type="Pfam" id="PF07603"/>
    </source>
</evidence>
<protein>
    <recommendedName>
        <fullName evidence="1">Lcl C-terminal domain-containing protein</fullName>
    </recommendedName>
</protein>
<comment type="caution">
    <text evidence="2">The sequence shown here is derived from an EMBL/GenBank/DDBJ whole genome shotgun (WGS) entry which is preliminary data.</text>
</comment>
<gene>
    <name evidence="2" type="ORF">AFK20_04825</name>
</gene>
<dbReference type="Proteomes" id="UP000053900">
    <property type="component" value="Unassembled WGS sequence"/>
</dbReference>
<dbReference type="Pfam" id="PF07603">
    <property type="entry name" value="Lcl_C"/>
    <property type="match status" value="1"/>
</dbReference>
<keyword evidence="3" id="KW-1185">Reference proteome</keyword>
<organism evidence="2 3">
    <name type="scientific">Enhydrobacter aerosaccus</name>
    <dbReference type="NCBI Taxonomy" id="225324"/>
    <lineage>
        <taxon>Bacteria</taxon>
        <taxon>Pseudomonadati</taxon>
        <taxon>Pseudomonadota</taxon>
        <taxon>Alphaproteobacteria</taxon>
        <taxon>Hyphomicrobiales</taxon>
        <taxon>Enhydrobacter</taxon>
    </lineage>
</organism>
<name>A0ABR5IMY7_9HYPH</name>
<dbReference type="InterPro" id="IPR011460">
    <property type="entry name" value="Lcl_C"/>
</dbReference>